<accession>A0A2P7YD68</accession>
<dbReference type="OrthoDB" id="10322540at2759"/>
<dbReference type="VEuPathDB" id="FungiDB:C7M61_005106"/>
<feature type="compositionally biased region" description="Low complexity" evidence="1">
    <location>
        <begin position="103"/>
        <end position="113"/>
    </location>
</feature>
<protein>
    <submittedName>
        <fullName evidence="2">Uncharacterized protein</fullName>
    </submittedName>
</protein>
<sequence length="179" mass="19577">MIANFLSATTSLASKAITATISTVVHSAAYAAELLDEFSQINTNVAETVTSVLEVPGTYDAFDFESFVFPDFGFLVETSPKLPILGSFPTDLSPIDSPTDEMPLSSRRSPRPSGEWQTIEARKSPRRGFSSSPVNSAPPADILEFRSVRQKTHGRYSQPVPDMESRLTQGNIFLVLQEC</sequence>
<reference evidence="2 3" key="1">
    <citation type="submission" date="2018-03" db="EMBL/GenBank/DDBJ databases">
        <title>Candida pseudohaemulonii genome assembly and annotation.</title>
        <authorList>
            <person name="Munoz J.F."/>
            <person name="Gade L.G."/>
            <person name="Chow N.A."/>
            <person name="Litvintseva A.P."/>
            <person name="Loparev V.N."/>
            <person name="Cuomo C.A."/>
        </authorList>
    </citation>
    <scope>NUCLEOTIDE SEQUENCE [LARGE SCALE GENOMIC DNA]</scope>
    <source>
        <strain evidence="2 3">B12108</strain>
    </source>
</reference>
<evidence type="ECO:0000313" key="3">
    <source>
        <dbReference type="Proteomes" id="UP000241107"/>
    </source>
</evidence>
<evidence type="ECO:0000313" key="2">
    <source>
        <dbReference type="EMBL" id="PSK33913.1"/>
    </source>
</evidence>
<keyword evidence="3" id="KW-1185">Reference proteome</keyword>
<organism evidence="2 3">
    <name type="scientific">Candidozyma pseudohaemuli</name>
    <dbReference type="NCBI Taxonomy" id="418784"/>
    <lineage>
        <taxon>Eukaryota</taxon>
        <taxon>Fungi</taxon>
        <taxon>Dikarya</taxon>
        <taxon>Ascomycota</taxon>
        <taxon>Saccharomycotina</taxon>
        <taxon>Pichiomycetes</taxon>
        <taxon>Metschnikowiaceae</taxon>
        <taxon>Candidozyma</taxon>
    </lineage>
</organism>
<dbReference type="Proteomes" id="UP000241107">
    <property type="component" value="Unassembled WGS sequence"/>
</dbReference>
<dbReference type="RefSeq" id="XP_024711479.1">
    <property type="nucleotide sequence ID" value="XM_024860417.1"/>
</dbReference>
<evidence type="ECO:0000256" key="1">
    <source>
        <dbReference type="SAM" id="MobiDB-lite"/>
    </source>
</evidence>
<dbReference type="GeneID" id="36568493"/>
<comment type="caution">
    <text evidence="2">The sequence shown here is derived from an EMBL/GenBank/DDBJ whole genome shotgun (WGS) entry which is preliminary data.</text>
</comment>
<proteinExistence type="predicted"/>
<name>A0A2P7YD68_9ASCO</name>
<gene>
    <name evidence="2" type="ORF">C7M61_005106</name>
</gene>
<feature type="region of interest" description="Disordered" evidence="1">
    <location>
        <begin position="93"/>
        <end position="141"/>
    </location>
</feature>
<dbReference type="AlphaFoldDB" id="A0A2P7YD68"/>
<dbReference type="EMBL" id="PYFQ01000021">
    <property type="protein sequence ID" value="PSK33913.1"/>
    <property type="molecule type" value="Genomic_DNA"/>
</dbReference>